<dbReference type="PANTHER" id="PTHR31928:SF4">
    <property type="entry name" value="OS08G0541500 PROTEIN"/>
    <property type="match status" value="1"/>
</dbReference>
<feature type="compositionally biased region" description="Pro residues" evidence="1">
    <location>
        <begin position="593"/>
        <end position="602"/>
    </location>
</feature>
<sequence>MASLVPGVLLKLLQHMNTDVKVNGEHRSSLLQVVGIVPALAGGELFPNKGFYLKVSDSAHATYASLPDEQDDLILSDKLQLGQYIHVERLEAASPVPILRGVRPVPGRHPCVGSPEDLVATHSLSFLNSSGSNPLDKTSPTKTNGKSMGDKEKSKLSRTNASSKIGDLETRTESFSRSKSFMSRPRVDALDKKEPEMRTKSSNSRSIPSSPTSCYSLPTSFEKFANGVRNQAKVKGASEKPSSKQGLLEKAASVFKASTAVKKATDGNSIGNFVIEVGPKALRKSWEGSVELKGRENSNPRAAKPSKSDSRSTSAPKKKLELNDKVSSKEGNRVQTPTKKGNTNGAVDDPEKVTKPRISIGKKGSGEVTNGVPGNLVKVSTSKRLTDGSMSWASLPSSLAKLGKEVLKHRDAAKLAAIEAMQEASAAESLIRCLSKFTEMSSSAKEDSPQPAVEQFLDLFANLSKASVIADSLSKTALIGLSQDQEGDPTEEALRISSEKQRSATSWVQAALATDLSPFTVYRGPSTSALAQSSASSRSTTTGNQTMVVLESPNKNSTPKSQTKARPSISSKPATPTTPRRTADGSSATQKQRPPPPPPPPEWLRGGGLNEAADLARALQSESRDWFMGFIEKFLDADVDASALTEKSQIAGMLSQLKRVNDWLEEIGSQKENNGDYTVPAETVERLRKKIYEYLLTHVESAAVALGGGTTATTTTPSGRNTDSKGNR</sequence>
<feature type="compositionally biased region" description="Low complexity" evidence="1">
    <location>
        <begin position="711"/>
        <end position="721"/>
    </location>
</feature>
<feature type="domain" description="DUF936" evidence="2">
    <location>
        <begin position="4"/>
        <end position="120"/>
    </location>
</feature>
<feature type="region of interest" description="Disordered" evidence="1">
    <location>
        <begin position="129"/>
        <end position="213"/>
    </location>
</feature>
<dbReference type="InterPro" id="IPR048297">
    <property type="entry name" value="DUF936_dom_pln"/>
</dbReference>
<dbReference type="InterPro" id="IPR010341">
    <property type="entry name" value="DUF936_pln"/>
</dbReference>
<comment type="caution">
    <text evidence="4">The sequence shown here is derived from an EMBL/GenBank/DDBJ whole genome shotgun (WGS) entry which is preliminary data.</text>
</comment>
<feature type="compositionally biased region" description="Polar residues" evidence="1">
    <location>
        <begin position="129"/>
        <end position="146"/>
    </location>
</feature>
<dbReference type="AlphaFoldDB" id="A0AAV7E739"/>
<feature type="region of interest" description="Disordered" evidence="1">
    <location>
        <begin position="528"/>
        <end position="608"/>
    </location>
</feature>
<feature type="compositionally biased region" description="Basic and acidic residues" evidence="1">
    <location>
        <begin position="166"/>
        <end position="176"/>
    </location>
</feature>
<protein>
    <submittedName>
        <fullName evidence="4">Uncharacterized protein</fullName>
    </submittedName>
</protein>
<reference evidence="4 5" key="1">
    <citation type="submission" date="2021-07" db="EMBL/GenBank/DDBJ databases">
        <title>The Aristolochia fimbriata genome: insights into angiosperm evolution, floral development and chemical biosynthesis.</title>
        <authorList>
            <person name="Jiao Y."/>
        </authorList>
    </citation>
    <scope>NUCLEOTIDE SEQUENCE [LARGE SCALE GENOMIC DNA]</scope>
    <source>
        <strain evidence="4">IBCAS-2021</strain>
        <tissue evidence="4">Leaf</tissue>
    </source>
</reference>
<dbReference type="EMBL" id="JAINDJ010000006">
    <property type="protein sequence ID" value="KAG9444652.1"/>
    <property type="molecule type" value="Genomic_DNA"/>
</dbReference>
<dbReference type="InterPro" id="IPR049172">
    <property type="entry name" value="DUF6857_pln"/>
</dbReference>
<name>A0AAV7E739_ARIFI</name>
<dbReference type="PANTHER" id="PTHR31928">
    <property type="entry name" value="EXPRESSED PROTEIN"/>
    <property type="match status" value="1"/>
</dbReference>
<feature type="domain" description="DUF6857" evidence="3">
    <location>
        <begin position="380"/>
        <end position="705"/>
    </location>
</feature>
<evidence type="ECO:0000259" key="3">
    <source>
        <dbReference type="Pfam" id="PF21647"/>
    </source>
</evidence>
<feature type="compositionally biased region" description="Polar residues" evidence="1">
    <location>
        <begin position="333"/>
        <end position="345"/>
    </location>
</feature>
<evidence type="ECO:0000259" key="2">
    <source>
        <dbReference type="Pfam" id="PF06075"/>
    </source>
</evidence>
<keyword evidence="5" id="KW-1185">Reference proteome</keyword>
<evidence type="ECO:0000313" key="5">
    <source>
        <dbReference type="Proteomes" id="UP000825729"/>
    </source>
</evidence>
<feature type="compositionally biased region" description="Polar residues" evidence="1">
    <location>
        <begin position="543"/>
        <end position="572"/>
    </location>
</feature>
<feature type="compositionally biased region" description="Basic and acidic residues" evidence="1">
    <location>
        <begin position="288"/>
        <end position="298"/>
    </location>
</feature>
<feature type="compositionally biased region" description="Basic and acidic residues" evidence="1">
    <location>
        <begin position="185"/>
        <end position="199"/>
    </location>
</feature>
<evidence type="ECO:0000256" key="1">
    <source>
        <dbReference type="SAM" id="MobiDB-lite"/>
    </source>
</evidence>
<accession>A0AAV7E739</accession>
<feature type="compositionally biased region" description="Basic and acidic residues" evidence="1">
    <location>
        <begin position="318"/>
        <end position="332"/>
    </location>
</feature>
<feature type="compositionally biased region" description="Low complexity" evidence="1">
    <location>
        <begin position="528"/>
        <end position="542"/>
    </location>
</feature>
<dbReference type="Pfam" id="PF06075">
    <property type="entry name" value="DUF936"/>
    <property type="match status" value="1"/>
</dbReference>
<gene>
    <name evidence="4" type="ORF">H6P81_015992</name>
</gene>
<proteinExistence type="predicted"/>
<feature type="region of interest" description="Disordered" evidence="1">
    <location>
        <begin position="288"/>
        <end position="375"/>
    </location>
</feature>
<dbReference type="Pfam" id="PF21647">
    <property type="entry name" value="DUF6857"/>
    <property type="match status" value="1"/>
</dbReference>
<organism evidence="4 5">
    <name type="scientific">Aristolochia fimbriata</name>
    <name type="common">White veined hardy Dutchman's pipe vine</name>
    <dbReference type="NCBI Taxonomy" id="158543"/>
    <lineage>
        <taxon>Eukaryota</taxon>
        <taxon>Viridiplantae</taxon>
        <taxon>Streptophyta</taxon>
        <taxon>Embryophyta</taxon>
        <taxon>Tracheophyta</taxon>
        <taxon>Spermatophyta</taxon>
        <taxon>Magnoliopsida</taxon>
        <taxon>Magnoliidae</taxon>
        <taxon>Piperales</taxon>
        <taxon>Aristolochiaceae</taxon>
        <taxon>Aristolochia</taxon>
    </lineage>
</organism>
<evidence type="ECO:0000313" key="4">
    <source>
        <dbReference type="EMBL" id="KAG9444652.1"/>
    </source>
</evidence>
<feature type="region of interest" description="Disordered" evidence="1">
    <location>
        <begin position="706"/>
        <end position="728"/>
    </location>
</feature>
<dbReference type="Proteomes" id="UP000825729">
    <property type="component" value="Unassembled WGS sequence"/>
</dbReference>
<feature type="compositionally biased region" description="Low complexity" evidence="1">
    <location>
        <begin position="201"/>
        <end position="213"/>
    </location>
</feature>